<evidence type="ECO:0000313" key="7">
    <source>
        <dbReference type="EMBL" id="BBH17844.1"/>
    </source>
</evidence>
<organism evidence="7 8">
    <name type="scientific">Nocardioides baekrokdamisoli</name>
    <dbReference type="NCBI Taxonomy" id="1804624"/>
    <lineage>
        <taxon>Bacteria</taxon>
        <taxon>Bacillati</taxon>
        <taxon>Actinomycetota</taxon>
        <taxon>Actinomycetes</taxon>
        <taxon>Propionibacteriales</taxon>
        <taxon>Nocardioidaceae</taxon>
        <taxon>Nocardioides</taxon>
    </lineage>
</organism>
<keyword evidence="2 5" id="KW-0812">Transmembrane</keyword>
<dbReference type="GO" id="GO:0005886">
    <property type="term" value="C:plasma membrane"/>
    <property type="evidence" value="ECO:0007669"/>
    <property type="project" value="UniProtKB-SubCell"/>
</dbReference>
<feature type="transmembrane region" description="Helical" evidence="5">
    <location>
        <begin position="47"/>
        <end position="69"/>
    </location>
</feature>
<feature type="transmembrane region" description="Helical" evidence="5">
    <location>
        <begin position="245"/>
        <end position="266"/>
    </location>
</feature>
<feature type="domain" description="Major facilitator superfamily (MFS) profile" evidence="6">
    <location>
        <begin position="206"/>
        <end position="395"/>
    </location>
</feature>
<feature type="transmembrane region" description="Helical" evidence="5">
    <location>
        <begin position="105"/>
        <end position="127"/>
    </location>
</feature>
<keyword evidence="3 5" id="KW-1133">Transmembrane helix</keyword>
<evidence type="ECO:0000256" key="5">
    <source>
        <dbReference type="SAM" id="Phobius"/>
    </source>
</evidence>
<feature type="transmembrane region" description="Helical" evidence="5">
    <location>
        <begin position="329"/>
        <end position="351"/>
    </location>
</feature>
<dbReference type="Gene3D" id="1.20.1250.20">
    <property type="entry name" value="MFS general substrate transporter like domains"/>
    <property type="match status" value="2"/>
</dbReference>
<name>A0A3G9J326_9ACTN</name>
<dbReference type="InterPro" id="IPR020846">
    <property type="entry name" value="MFS_dom"/>
</dbReference>
<dbReference type="InterPro" id="IPR011701">
    <property type="entry name" value="MFS"/>
</dbReference>
<feature type="transmembrane region" description="Helical" evidence="5">
    <location>
        <begin position="168"/>
        <end position="187"/>
    </location>
</feature>
<dbReference type="Pfam" id="PF07690">
    <property type="entry name" value="MFS_1"/>
    <property type="match status" value="2"/>
</dbReference>
<evidence type="ECO:0000256" key="1">
    <source>
        <dbReference type="ARBA" id="ARBA00004651"/>
    </source>
</evidence>
<dbReference type="GO" id="GO:0022857">
    <property type="term" value="F:transmembrane transporter activity"/>
    <property type="evidence" value="ECO:0007669"/>
    <property type="project" value="InterPro"/>
</dbReference>
<proteinExistence type="predicted"/>
<dbReference type="PROSITE" id="PS50850">
    <property type="entry name" value="MFS"/>
    <property type="match status" value="1"/>
</dbReference>
<dbReference type="PANTHER" id="PTHR23542:SF1">
    <property type="entry name" value="MAJOR FACILITATOR SUPERFAMILY (MFS) PROFILE DOMAIN-CONTAINING PROTEIN"/>
    <property type="match status" value="1"/>
</dbReference>
<feature type="transmembrane region" description="Helical" evidence="5">
    <location>
        <begin position="81"/>
        <end position="99"/>
    </location>
</feature>
<dbReference type="PANTHER" id="PTHR23542">
    <property type="match status" value="1"/>
</dbReference>
<dbReference type="EMBL" id="AP019307">
    <property type="protein sequence ID" value="BBH17844.1"/>
    <property type="molecule type" value="Genomic_DNA"/>
</dbReference>
<evidence type="ECO:0000256" key="2">
    <source>
        <dbReference type="ARBA" id="ARBA00022692"/>
    </source>
</evidence>
<sequence length="395" mass="41164">MGFATYADVLRIPIVRRILILGLVVRVPLWASEMAITLHVVTHLHGSYADAGLVAAVGGLALGISGPWRGRRLDQLGVRRAIAPSIIVLAATWSIAPWVGYWPLLVLNGLAGLFTVPAFSIIRTVLISAVREDQRATTLSIDSIATEITFMVGPVLGVLAATTLPTPLALFICAMTQLTGSMLIWWVNPPLRSEGSAPAERTNRLRLTWPILAVFAMSIAAIIILTGEDMSVVAAMRGWGRPEAIGWVLGLWGAGSAVGGLVYGGLRRRPSAATLLLLLGLSTALIAVADQQWSYIVLLTVSGAFCAPAMTAMTHALSQLVPSANRGEAMGWHGSAMMLGSAVGSPLIGVALDRGGWTAGVLLAGGVGTVIAVVGVIATARAAVPEDAEPELVSA</sequence>
<feature type="transmembrane region" description="Helical" evidence="5">
    <location>
        <begin position="273"/>
        <end position="289"/>
    </location>
</feature>
<dbReference type="OrthoDB" id="4229605at2"/>
<evidence type="ECO:0000259" key="6">
    <source>
        <dbReference type="PROSITE" id="PS50850"/>
    </source>
</evidence>
<feature type="transmembrane region" description="Helical" evidence="5">
    <location>
        <begin position="357"/>
        <end position="378"/>
    </location>
</feature>
<feature type="transmembrane region" description="Helical" evidence="5">
    <location>
        <begin position="207"/>
        <end position="225"/>
    </location>
</feature>
<evidence type="ECO:0000256" key="3">
    <source>
        <dbReference type="ARBA" id="ARBA00022989"/>
    </source>
</evidence>
<reference evidence="7 8" key="1">
    <citation type="submission" date="2018-11" db="EMBL/GenBank/DDBJ databases">
        <title>Complete genome sequence of Nocardioides baekrokdamisoli strain KCTC 39748.</title>
        <authorList>
            <person name="Kang S.W."/>
            <person name="Lee K.C."/>
            <person name="Kim K.K."/>
            <person name="Kim J.S."/>
            <person name="Kim D.S."/>
            <person name="Ko S.H."/>
            <person name="Yang S.H."/>
            <person name="Shin Y.K."/>
            <person name="Lee J.S."/>
        </authorList>
    </citation>
    <scope>NUCLEOTIDE SEQUENCE [LARGE SCALE GENOMIC DNA]</scope>
    <source>
        <strain evidence="7 8">KCTC 39748</strain>
    </source>
</reference>
<comment type="subcellular location">
    <subcellularLocation>
        <location evidence="1">Cell membrane</location>
        <topology evidence="1">Multi-pass membrane protein</topology>
    </subcellularLocation>
</comment>
<dbReference type="SUPFAM" id="SSF103473">
    <property type="entry name" value="MFS general substrate transporter"/>
    <property type="match status" value="1"/>
</dbReference>
<feature type="transmembrane region" description="Helical" evidence="5">
    <location>
        <begin position="295"/>
        <end position="317"/>
    </location>
</feature>
<dbReference type="KEGG" id="nbe:Back2_21310"/>
<keyword evidence="4 5" id="KW-0472">Membrane</keyword>
<feature type="transmembrane region" description="Helical" evidence="5">
    <location>
        <begin position="139"/>
        <end position="162"/>
    </location>
</feature>
<dbReference type="RefSeq" id="WP_125569235.1">
    <property type="nucleotide sequence ID" value="NZ_AP019307.1"/>
</dbReference>
<gene>
    <name evidence="7" type="ORF">Back2_21310</name>
</gene>
<feature type="transmembrane region" description="Helical" evidence="5">
    <location>
        <begin position="18"/>
        <end position="41"/>
    </location>
</feature>
<dbReference type="InterPro" id="IPR036259">
    <property type="entry name" value="MFS_trans_sf"/>
</dbReference>
<dbReference type="Proteomes" id="UP000271573">
    <property type="component" value="Chromosome"/>
</dbReference>
<dbReference type="AlphaFoldDB" id="A0A3G9J326"/>
<evidence type="ECO:0000313" key="8">
    <source>
        <dbReference type="Proteomes" id="UP000271573"/>
    </source>
</evidence>
<keyword evidence="8" id="KW-1185">Reference proteome</keyword>
<protein>
    <submittedName>
        <fullName evidence="7">MFS transporter</fullName>
    </submittedName>
</protein>
<evidence type="ECO:0000256" key="4">
    <source>
        <dbReference type="ARBA" id="ARBA00023136"/>
    </source>
</evidence>
<accession>A0A3G9J326</accession>